<dbReference type="InterPro" id="IPR029031">
    <property type="entry name" value="Gingipain_N_sf"/>
</dbReference>
<dbReference type="EMBL" id="JAKZGP010000003">
    <property type="protein sequence ID" value="MCH7408308.1"/>
    <property type="molecule type" value="Genomic_DNA"/>
</dbReference>
<protein>
    <submittedName>
        <fullName evidence="3">Type IX secretion system sortase PorU</fullName>
    </submittedName>
</protein>
<dbReference type="SUPFAM" id="SSF52129">
    <property type="entry name" value="Caspase-like"/>
    <property type="match status" value="1"/>
</dbReference>
<gene>
    <name evidence="3" type="primary">porU</name>
    <name evidence="3" type="ORF">MM239_02785</name>
</gene>
<dbReference type="CDD" id="cd02258">
    <property type="entry name" value="Peptidase_C25_N"/>
    <property type="match status" value="1"/>
</dbReference>
<dbReference type="InterPro" id="IPR001769">
    <property type="entry name" value="Gingipain"/>
</dbReference>
<feature type="domain" description="Gingipain" evidence="2">
    <location>
        <begin position="395"/>
        <end position="762"/>
    </location>
</feature>
<sequence length="1121" mass="125796">MNFCNFTVRLILKESNAEIQLLSKRNFLPSAFKNRLHLRKYALLGMISFLIFSSTICSSKAQDNYYKFPITKSGVYKIAQSQLNSLGFDNLNQVSIFGNAGMLPQKLDSADLNLREIPVKAINNELFFYVESPHTYTFLAGENSWKYQHHLYADTAYYLIGRSNTPRQINNEPSQSQAPYGMIQQLISVKEEQTNLLTSGRNWYSQPIFSGQTYNKSIPIPSEHVNPVNIKIDLMAQSLQENNIRKSINGEEQDPQTIAPIPNSTYGIKGREGMFAYQLNSSGSNLLNIVISYQTGDPNGALYINSLTAEVPFDSNQLEEGLYFHSGSNPISIRANPNLQLWRIRNSHSISSADSPVTIQRGEKAVIFSSAQTPSLTHFLPVNLSLRKGDDKPSFVIICHPSLTHEAYRLAAHKRTMGIQTKVIELQDIFDNFSYGTYDVTAIRNYLAYQYHQANRLEHVLFLGKSTIDHKNKYQSPRPNLVPSYSSRNSLNPLATYSSDDFFGFLDWGDGEWEESTDGDQNLLIGVGRIPAINSGEAREAVSKIINYELQIEHEGEWKRKITMFADDGDSNIHLNDAESHASYIQTNYPAYQIEKIYLDRFEQVRSGGRQTSPQAREALREAIEQGTLLLNYIGHGNESTLTAEQVFQITDFRNWPENNLLPLIVTATCEFGKHDSPFIRSGAEEMLFAVRKGAIGLLTTGRPVFSSVNFTLNKAFIEAVFEKSNGQPLTLGEIFKRTKNNSLNGPFNRNFSLLGDPTLKLATPELESQVTQYYDIQFDMQIDTLKAMQQVNLTGIVIDPITGAKVLQSGAYQITLTDKPITRRTLGDESSPTDFSDEGHVLFKGTGEIIGGDFEASIFIPKNIDYTIGNGKMVVFATLQDGSEAMGADQVLIGGSQTTEADTIGPEIDLKFGYKYGESLLTMTSSNIKMQASFFDQSGVNVSSNNLGQDISMYINDQDPIILNHNYLSLENSFEKGVIETEVTGLKEGRNLIRLEAWDNVGNFGVSEKEIMIQGSLEAKVLEISNYPNPASDYSKFRFRHNQTGKNITINLKVYSVTGSKIYETSKRYLEADHQINDLEWIFFHSKTNYPIKGTYIYEIELVSESDQSSDTVSGKILIK</sequence>
<dbReference type="Pfam" id="PF01364">
    <property type="entry name" value="Peptidase_C25"/>
    <property type="match status" value="1"/>
</dbReference>
<dbReference type="NCBIfam" id="NF033707">
    <property type="entry name" value="T9SS_sortase"/>
    <property type="match status" value="1"/>
</dbReference>
<keyword evidence="4" id="KW-1185">Reference proteome</keyword>
<evidence type="ECO:0000256" key="1">
    <source>
        <dbReference type="ARBA" id="ARBA00022729"/>
    </source>
</evidence>
<organism evidence="3 4">
    <name type="scientific">Belliella filtrata</name>
    <dbReference type="NCBI Taxonomy" id="2923435"/>
    <lineage>
        <taxon>Bacteria</taxon>
        <taxon>Pseudomonadati</taxon>
        <taxon>Bacteroidota</taxon>
        <taxon>Cytophagia</taxon>
        <taxon>Cytophagales</taxon>
        <taxon>Cyclobacteriaceae</taxon>
        <taxon>Belliella</taxon>
    </lineage>
</organism>
<keyword evidence="1" id="KW-0732">Signal</keyword>
<comment type="caution">
    <text evidence="3">The sequence shown here is derived from an EMBL/GenBank/DDBJ whole genome shotgun (WGS) entry which is preliminary data.</text>
</comment>
<evidence type="ECO:0000259" key="2">
    <source>
        <dbReference type="Pfam" id="PF01364"/>
    </source>
</evidence>
<evidence type="ECO:0000313" key="4">
    <source>
        <dbReference type="Proteomes" id="UP001165489"/>
    </source>
</evidence>
<dbReference type="Gene3D" id="3.40.50.10390">
    <property type="entry name" value="Gingipain r, domain 1"/>
    <property type="match status" value="1"/>
</dbReference>
<name>A0ABS9UWY3_9BACT</name>
<proteinExistence type="predicted"/>
<dbReference type="Proteomes" id="UP001165489">
    <property type="component" value="Unassembled WGS sequence"/>
</dbReference>
<dbReference type="RefSeq" id="WP_241346419.1">
    <property type="nucleotide sequence ID" value="NZ_JAKZGP010000003.1"/>
</dbReference>
<evidence type="ECO:0000313" key="3">
    <source>
        <dbReference type="EMBL" id="MCH7408308.1"/>
    </source>
</evidence>
<dbReference type="Gene3D" id="3.40.50.1460">
    <property type="match status" value="1"/>
</dbReference>
<dbReference type="InterPro" id="IPR029030">
    <property type="entry name" value="Caspase-like_dom_sf"/>
</dbReference>
<reference evidence="3" key="1">
    <citation type="submission" date="2022-03" db="EMBL/GenBank/DDBJ databases">
        <title>De novo assembled genomes of Belliella spp. (Cyclobacteriaceae) strains.</title>
        <authorList>
            <person name="Szabo A."/>
            <person name="Korponai K."/>
            <person name="Felfoldi T."/>
        </authorList>
    </citation>
    <scope>NUCLEOTIDE SEQUENCE</scope>
    <source>
        <strain evidence="3">DSM 111904</strain>
    </source>
</reference>
<accession>A0ABS9UWY3</accession>